<name>A0ABU0LIQ5_XANAG</name>
<gene>
    <name evidence="2" type="ORF">QOZ94_003783</name>
</gene>
<dbReference type="Proteomes" id="UP001241747">
    <property type="component" value="Unassembled WGS sequence"/>
</dbReference>
<protein>
    <recommendedName>
        <fullName evidence="4">Glucodextranase-like C-terminal domain-containing protein</fullName>
    </recommendedName>
</protein>
<evidence type="ECO:0000313" key="2">
    <source>
        <dbReference type="EMBL" id="MDQ0506968.1"/>
    </source>
</evidence>
<evidence type="ECO:0008006" key="4">
    <source>
        <dbReference type="Google" id="ProtNLM"/>
    </source>
</evidence>
<proteinExistence type="predicted"/>
<comment type="caution">
    <text evidence="2">The sequence shown here is derived from an EMBL/GenBank/DDBJ whole genome shotgun (WGS) entry which is preliminary data.</text>
</comment>
<keyword evidence="3" id="KW-1185">Reference proteome</keyword>
<evidence type="ECO:0000313" key="3">
    <source>
        <dbReference type="Proteomes" id="UP001241747"/>
    </source>
</evidence>
<organism evidence="2 3">
    <name type="scientific">Xanthobacter agilis</name>
    <dbReference type="NCBI Taxonomy" id="47492"/>
    <lineage>
        <taxon>Bacteria</taxon>
        <taxon>Pseudomonadati</taxon>
        <taxon>Pseudomonadota</taxon>
        <taxon>Alphaproteobacteria</taxon>
        <taxon>Hyphomicrobiales</taxon>
        <taxon>Xanthobacteraceae</taxon>
        <taxon>Xanthobacter</taxon>
    </lineage>
</organism>
<dbReference type="EMBL" id="JAUSVY010000011">
    <property type="protein sequence ID" value="MDQ0506968.1"/>
    <property type="molecule type" value="Genomic_DNA"/>
</dbReference>
<sequence length="228" mass="24429">MRAPLPRLLLLLALLVAPAVGRAQEPDILDLYRELQIAQPNGFPAYEITLSPHGPTASGGLLYGERARVSVLLDVPRFYLRLTDRGDMDRADGMVTEVAAWIDSEGAPLVGLSEVAVRVGRPFAGRLRFYSRASGRWNLVTGQVWPQDLGADLCRGESPEVVEEAAAWEGLGPMVALLPRNGTDIQVWCVGSSPVAGVGAAVLWTRATGSFARGPALPGPVPWAEKPE</sequence>
<evidence type="ECO:0000256" key="1">
    <source>
        <dbReference type="SAM" id="SignalP"/>
    </source>
</evidence>
<dbReference type="RefSeq" id="WP_237346545.1">
    <property type="nucleotide sequence ID" value="NZ_JABWGX010000020.1"/>
</dbReference>
<feature type="signal peptide" evidence="1">
    <location>
        <begin position="1"/>
        <end position="23"/>
    </location>
</feature>
<reference evidence="2 3" key="1">
    <citation type="submission" date="2023-07" db="EMBL/GenBank/DDBJ databases">
        <title>Genomic Encyclopedia of Type Strains, Phase IV (KMG-IV): sequencing the most valuable type-strain genomes for metagenomic binning, comparative biology and taxonomic classification.</title>
        <authorList>
            <person name="Goeker M."/>
        </authorList>
    </citation>
    <scope>NUCLEOTIDE SEQUENCE [LARGE SCALE GENOMIC DNA]</scope>
    <source>
        <strain evidence="2 3">DSM 3770</strain>
    </source>
</reference>
<feature type="chain" id="PRO_5045959985" description="Glucodextranase-like C-terminal domain-containing protein" evidence="1">
    <location>
        <begin position="24"/>
        <end position="228"/>
    </location>
</feature>
<accession>A0ABU0LIQ5</accession>
<keyword evidence="1" id="KW-0732">Signal</keyword>